<dbReference type="AlphaFoldDB" id="K9ZSF7"/>
<keyword evidence="2" id="KW-1185">Reference proteome</keyword>
<name>K9ZSF7_ANACC</name>
<dbReference type="KEGG" id="acy:Anacy_6017"/>
<reference evidence="2" key="1">
    <citation type="journal article" date="2013" name="Proc. Natl. Acad. Sci. U.S.A.">
        <title>Improving the coverage of the cyanobacterial phylum using diversity-driven genome sequencing.</title>
        <authorList>
            <person name="Shih P.M."/>
            <person name="Wu D."/>
            <person name="Latifi A."/>
            <person name="Axen S.D."/>
            <person name="Fewer D.P."/>
            <person name="Talla E."/>
            <person name="Calteau A."/>
            <person name="Cai F."/>
            <person name="Tandeau de Marsac N."/>
            <person name="Rippka R."/>
            <person name="Herdman M."/>
            <person name="Sivonen K."/>
            <person name="Coursin T."/>
            <person name="Laurent T."/>
            <person name="Goodwin L."/>
            <person name="Nolan M."/>
            <person name="Davenport K.W."/>
            <person name="Han C.S."/>
            <person name="Rubin E.M."/>
            <person name="Eisen J.A."/>
            <person name="Woyke T."/>
            <person name="Gugger M."/>
            <person name="Kerfeld C.A."/>
        </authorList>
    </citation>
    <scope>NUCLEOTIDE SEQUENCE [LARGE SCALE GENOMIC DNA]</scope>
    <source>
        <strain evidence="2">ATCC 27899 / PCC 7122</strain>
    </source>
</reference>
<dbReference type="EMBL" id="CP003662">
    <property type="protein sequence ID" value="AFZ61295.1"/>
    <property type="molecule type" value="Genomic_DNA"/>
</dbReference>
<sequence>MKIVIKQDHEVWNAYAEKAVIKNSETSEETPVKRVGYILPTNGDNEIIAAASGRDCWKVDPK</sequence>
<protein>
    <submittedName>
        <fullName evidence="1">Uncharacterized protein</fullName>
    </submittedName>
</protein>
<geneLocation type="plasmid" evidence="1 2">
    <name>pANACY.03</name>
</geneLocation>
<evidence type="ECO:0000313" key="1">
    <source>
        <dbReference type="EMBL" id="AFZ61295.1"/>
    </source>
</evidence>
<keyword evidence="1" id="KW-0614">Plasmid</keyword>
<dbReference type="Proteomes" id="UP000010474">
    <property type="component" value="Plasmid pANACY.03"/>
</dbReference>
<proteinExistence type="predicted"/>
<gene>
    <name evidence="1" type="ordered locus">Anacy_6017</name>
</gene>
<dbReference type="PATRIC" id="fig|272123.3.peg.6534"/>
<dbReference type="HOGENOM" id="CLU_2894013_0_0_3"/>
<dbReference type="RefSeq" id="WP_015217764.1">
    <property type="nucleotide sequence ID" value="NC_019773.1"/>
</dbReference>
<evidence type="ECO:0000313" key="2">
    <source>
        <dbReference type="Proteomes" id="UP000010474"/>
    </source>
</evidence>
<accession>K9ZSF7</accession>
<organism evidence="1 2">
    <name type="scientific">Anabaena cylindrica (strain ATCC 27899 / PCC 7122)</name>
    <dbReference type="NCBI Taxonomy" id="272123"/>
    <lineage>
        <taxon>Bacteria</taxon>
        <taxon>Bacillati</taxon>
        <taxon>Cyanobacteriota</taxon>
        <taxon>Cyanophyceae</taxon>
        <taxon>Nostocales</taxon>
        <taxon>Nostocaceae</taxon>
        <taxon>Anabaena</taxon>
    </lineage>
</organism>